<dbReference type="EMBL" id="CASHTH010002335">
    <property type="protein sequence ID" value="CAI8028454.1"/>
    <property type="molecule type" value="Genomic_DNA"/>
</dbReference>
<dbReference type="InterPro" id="IPR001841">
    <property type="entry name" value="Znf_RING"/>
</dbReference>
<evidence type="ECO:0000256" key="9">
    <source>
        <dbReference type="PROSITE-ProRule" id="PRU00175"/>
    </source>
</evidence>
<comment type="catalytic activity">
    <reaction evidence="1">
        <text>S-ubiquitinyl-[E2 ubiquitin-conjugating enzyme]-L-cysteine + [acceptor protein]-L-lysine = [E2 ubiquitin-conjugating enzyme]-L-cysteine + N(6)-ubiquitinyl-[acceptor protein]-L-lysine.</text>
        <dbReference type="EC" id="2.3.2.27"/>
    </reaction>
</comment>
<proteinExistence type="predicted"/>
<organism evidence="12 13">
    <name type="scientific">Geodia barretti</name>
    <name type="common">Barrett's horny sponge</name>
    <dbReference type="NCBI Taxonomy" id="519541"/>
    <lineage>
        <taxon>Eukaryota</taxon>
        <taxon>Metazoa</taxon>
        <taxon>Porifera</taxon>
        <taxon>Demospongiae</taxon>
        <taxon>Heteroscleromorpha</taxon>
        <taxon>Tetractinellida</taxon>
        <taxon>Astrophorina</taxon>
        <taxon>Geodiidae</taxon>
        <taxon>Geodia</taxon>
    </lineage>
</organism>
<dbReference type="Pfam" id="PF13639">
    <property type="entry name" value="zf-RING_2"/>
    <property type="match status" value="1"/>
</dbReference>
<evidence type="ECO:0000259" key="11">
    <source>
        <dbReference type="PROSITE" id="PS50089"/>
    </source>
</evidence>
<reference evidence="12" key="1">
    <citation type="submission" date="2023-03" db="EMBL/GenBank/DDBJ databases">
        <authorList>
            <person name="Steffen K."/>
            <person name="Cardenas P."/>
        </authorList>
    </citation>
    <scope>NUCLEOTIDE SEQUENCE</scope>
</reference>
<sequence length="404" mass="44535">MTVPNHLLGVDLLKLILRAKDPFLPRFYCHSCKQKFSLPMNSTSPRPTHCTMCSSDFIEWVLAEDPHQRAARLRDSALLSRLRSRRRSSPAPSLSPSPSPSPSPPPPAPAPTSKPEEPPVAEQKKEEEPMETESAAATESTKPMEEKSEATSGEDVKPPPEPMEQETEKKEPPQPPEEEEPEEEPEAERPSGGRLSAQPMVVVSAGGDPEHPTLTMNLFPSLDEAGPRNEGRRGPIRTTMVQQKTSRNFTYLAQEYMAKIIEGGRGRAGQTRRGQQLLVGLTGGAQTESSDPADFVWGARGLDSIISGLLESMSDRGPPPAKKDKVDAIPVVDATQETVNENVDGCTVCKDAFKVGDKLRRLPCKHLFHENCIIPWLKLHDTCPTCRYHVNTEKDKTTDDEEEA</sequence>
<evidence type="ECO:0000256" key="2">
    <source>
        <dbReference type="ARBA" id="ARBA00004906"/>
    </source>
</evidence>
<keyword evidence="8" id="KW-0862">Zinc</keyword>
<dbReference type="SMART" id="SM00184">
    <property type="entry name" value="RING"/>
    <property type="match status" value="1"/>
</dbReference>
<keyword evidence="13" id="KW-1185">Reference proteome</keyword>
<evidence type="ECO:0000256" key="3">
    <source>
        <dbReference type="ARBA" id="ARBA00012483"/>
    </source>
</evidence>
<dbReference type="GO" id="GO:0061630">
    <property type="term" value="F:ubiquitin protein ligase activity"/>
    <property type="evidence" value="ECO:0007669"/>
    <property type="project" value="UniProtKB-EC"/>
</dbReference>
<dbReference type="Proteomes" id="UP001174909">
    <property type="component" value="Unassembled WGS sequence"/>
</dbReference>
<feature type="compositionally biased region" description="Pro residues" evidence="10">
    <location>
        <begin position="93"/>
        <end position="112"/>
    </location>
</feature>
<dbReference type="Gene3D" id="3.30.40.10">
    <property type="entry name" value="Zinc/RING finger domain, C3HC4 (zinc finger)"/>
    <property type="match status" value="1"/>
</dbReference>
<feature type="compositionally biased region" description="Basic and acidic residues" evidence="10">
    <location>
        <begin position="142"/>
        <end position="158"/>
    </location>
</feature>
<evidence type="ECO:0000313" key="13">
    <source>
        <dbReference type="Proteomes" id="UP001174909"/>
    </source>
</evidence>
<dbReference type="PANTHER" id="PTHR45931">
    <property type="entry name" value="SI:CH211-59O9.10"/>
    <property type="match status" value="1"/>
</dbReference>
<dbReference type="PROSITE" id="PS50089">
    <property type="entry name" value="ZF_RING_2"/>
    <property type="match status" value="1"/>
</dbReference>
<keyword evidence="4" id="KW-0808">Transferase</keyword>
<dbReference type="InterPro" id="IPR051834">
    <property type="entry name" value="RING_finger_E3_ligase"/>
</dbReference>
<keyword evidence="6 9" id="KW-0863">Zinc-finger</keyword>
<dbReference type="EC" id="2.3.2.27" evidence="3"/>
<protein>
    <recommendedName>
        <fullName evidence="3">RING-type E3 ubiquitin transferase</fullName>
        <ecNumber evidence="3">2.3.2.27</ecNumber>
    </recommendedName>
</protein>
<feature type="domain" description="RING-type" evidence="11">
    <location>
        <begin position="346"/>
        <end position="387"/>
    </location>
</feature>
<evidence type="ECO:0000256" key="10">
    <source>
        <dbReference type="SAM" id="MobiDB-lite"/>
    </source>
</evidence>
<gene>
    <name evidence="12" type="ORF">GBAR_LOCUS16230</name>
</gene>
<comment type="pathway">
    <text evidence="2">Protein modification; protein ubiquitination.</text>
</comment>
<evidence type="ECO:0000313" key="12">
    <source>
        <dbReference type="EMBL" id="CAI8028454.1"/>
    </source>
</evidence>
<evidence type="ECO:0000256" key="7">
    <source>
        <dbReference type="ARBA" id="ARBA00022786"/>
    </source>
</evidence>
<evidence type="ECO:0000256" key="8">
    <source>
        <dbReference type="ARBA" id="ARBA00022833"/>
    </source>
</evidence>
<dbReference type="InterPro" id="IPR013083">
    <property type="entry name" value="Znf_RING/FYVE/PHD"/>
</dbReference>
<feature type="region of interest" description="Disordered" evidence="10">
    <location>
        <begin position="81"/>
        <end position="196"/>
    </location>
</feature>
<dbReference type="GO" id="GO:0005634">
    <property type="term" value="C:nucleus"/>
    <property type="evidence" value="ECO:0007669"/>
    <property type="project" value="TreeGrafter"/>
</dbReference>
<keyword evidence="5" id="KW-0479">Metal-binding</keyword>
<evidence type="ECO:0000256" key="5">
    <source>
        <dbReference type="ARBA" id="ARBA00022723"/>
    </source>
</evidence>
<dbReference type="GO" id="GO:0008270">
    <property type="term" value="F:zinc ion binding"/>
    <property type="evidence" value="ECO:0007669"/>
    <property type="project" value="UniProtKB-KW"/>
</dbReference>
<name>A0AA35SF03_GEOBA</name>
<dbReference type="AlphaFoldDB" id="A0AA35SF03"/>
<feature type="compositionally biased region" description="Low complexity" evidence="10">
    <location>
        <begin position="132"/>
        <end position="141"/>
    </location>
</feature>
<comment type="caution">
    <text evidence="12">The sequence shown here is derived from an EMBL/GenBank/DDBJ whole genome shotgun (WGS) entry which is preliminary data.</text>
</comment>
<dbReference type="CDD" id="cd16667">
    <property type="entry name" value="RING-H2_RNF126-like"/>
    <property type="match status" value="1"/>
</dbReference>
<dbReference type="GO" id="GO:0000209">
    <property type="term" value="P:protein polyubiquitination"/>
    <property type="evidence" value="ECO:0007669"/>
    <property type="project" value="UniProtKB-ARBA"/>
</dbReference>
<feature type="compositionally biased region" description="Basic and acidic residues" evidence="10">
    <location>
        <begin position="114"/>
        <end position="127"/>
    </location>
</feature>
<dbReference type="SUPFAM" id="SSF57850">
    <property type="entry name" value="RING/U-box"/>
    <property type="match status" value="1"/>
</dbReference>
<evidence type="ECO:0000256" key="6">
    <source>
        <dbReference type="ARBA" id="ARBA00022771"/>
    </source>
</evidence>
<accession>A0AA35SF03</accession>
<feature type="compositionally biased region" description="Acidic residues" evidence="10">
    <location>
        <begin position="176"/>
        <end position="186"/>
    </location>
</feature>
<dbReference type="PANTHER" id="PTHR45931:SF3">
    <property type="entry name" value="RING ZINC FINGER-CONTAINING PROTEIN"/>
    <property type="match status" value="1"/>
</dbReference>
<dbReference type="GO" id="GO:0006511">
    <property type="term" value="P:ubiquitin-dependent protein catabolic process"/>
    <property type="evidence" value="ECO:0007669"/>
    <property type="project" value="TreeGrafter"/>
</dbReference>
<evidence type="ECO:0000256" key="1">
    <source>
        <dbReference type="ARBA" id="ARBA00000900"/>
    </source>
</evidence>
<dbReference type="FunFam" id="3.30.40.10:FF:000069">
    <property type="entry name" value="E3 ubiquitin-protein ligase RNF115"/>
    <property type="match status" value="1"/>
</dbReference>
<evidence type="ECO:0000256" key="4">
    <source>
        <dbReference type="ARBA" id="ARBA00022679"/>
    </source>
</evidence>
<keyword evidence="7" id="KW-0833">Ubl conjugation pathway</keyword>